<protein>
    <recommendedName>
        <fullName evidence="4">Pectinesterase inhibitor domain-containing protein</fullName>
    </recommendedName>
</protein>
<dbReference type="EMBL" id="CM002873">
    <property type="protein sequence ID" value="KFK33754.1"/>
    <property type="molecule type" value="Genomic_DNA"/>
</dbReference>
<reference evidence="3" key="1">
    <citation type="journal article" date="2015" name="Nat. Plants">
        <title>Genome expansion of Arabis alpina linked with retrotransposition and reduced symmetric DNA methylation.</title>
        <authorList>
            <person name="Willing E.M."/>
            <person name="Rawat V."/>
            <person name="Mandakova T."/>
            <person name="Maumus F."/>
            <person name="James G.V."/>
            <person name="Nordstroem K.J."/>
            <person name="Becker C."/>
            <person name="Warthmann N."/>
            <person name="Chica C."/>
            <person name="Szarzynska B."/>
            <person name="Zytnicki M."/>
            <person name="Albani M.C."/>
            <person name="Kiefer C."/>
            <person name="Bergonzi S."/>
            <person name="Castaings L."/>
            <person name="Mateos J.L."/>
            <person name="Berns M.C."/>
            <person name="Bujdoso N."/>
            <person name="Piofczyk T."/>
            <person name="de Lorenzo L."/>
            <person name="Barrero-Sicilia C."/>
            <person name="Mateos I."/>
            <person name="Piednoel M."/>
            <person name="Hagmann J."/>
            <person name="Chen-Min-Tao R."/>
            <person name="Iglesias-Fernandez R."/>
            <person name="Schuster S.C."/>
            <person name="Alonso-Blanco C."/>
            <person name="Roudier F."/>
            <person name="Carbonero P."/>
            <person name="Paz-Ares J."/>
            <person name="Davis S.J."/>
            <person name="Pecinka A."/>
            <person name="Quesneville H."/>
            <person name="Colot V."/>
            <person name="Lysak M.A."/>
            <person name="Weigel D."/>
            <person name="Coupland G."/>
            <person name="Schneeberger K."/>
        </authorList>
    </citation>
    <scope>NUCLEOTIDE SEQUENCE [LARGE SCALE GENOMIC DNA]</scope>
    <source>
        <strain evidence="3">cv. Pajares</strain>
    </source>
</reference>
<keyword evidence="1" id="KW-0732">Signal</keyword>
<organism evidence="2 3">
    <name type="scientific">Arabis alpina</name>
    <name type="common">Alpine rock-cress</name>
    <dbReference type="NCBI Taxonomy" id="50452"/>
    <lineage>
        <taxon>Eukaryota</taxon>
        <taxon>Viridiplantae</taxon>
        <taxon>Streptophyta</taxon>
        <taxon>Embryophyta</taxon>
        <taxon>Tracheophyta</taxon>
        <taxon>Spermatophyta</taxon>
        <taxon>Magnoliopsida</taxon>
        <taxon>eudicotyledons</taxon>
        <taxon>Gunneridae</taxon>
        <taxon>Pentapetalae</taxon>
        <taxon>rosids</taxon>
        <taxon>malvids</taxon>
        <taxon>Brassicales</taxon>
        <taxon>Brassicaceae</taxon>
        <taxon>Arabideae</taxon>
        <taxon>Arabis</taxon>
    </lineage>
</organism>
<feature type="chain" id="PRO_5001822482" description="Pectinesterase inhibitor domain-containing protein" evidence="1">
    <location>
        <begin position="22"/>
        <end position="304"/>
    </location>
</feature>
<evidence type="ECO:0000313" key="3">
    <source>
        <dbReference type="Proteomes" id="UP000029120"/>
    </source>
</evidence>
<sequence length="304" mass="31873">MARISLLFTLALVLAIVSVSAHPPSHKKTEKILCPSTLSGLQSYPYNEISKIVQKKALETVDEAAQFKILFSICKGYTDYLGTFQNFTGLQNVVNMVHAKYAVMSSAMLAAHASVGVEGSFSIELSNSYSKMAQGYVELAQKIVTISAKYNFNANAKISIGERAEIEHCLIKLKGSIRVFFKVIAEVSKECSIKKSFGFRGGLSDGFMGTVGIQSIPFSGQAGANIGAHAAKLGAKAGVQVGAKAGVKAGGKIGAKAGVQVGAKAGGNIGRLFGGRVQFDAAGTAKVGGGDGFRSLSNPRNKHF</sequence>
<name>A0A087GV52_ARAAL</name>
<gene>
    <name evidence="2" type="ordered locus">AALP_Aa5g055800</name>
</gene>
<feature type="signal peptide" evidence="1">
    <location>
        <begin position="1"/>
        <end position="21"/>
    </location>
</feature>
<evidence type="ECO:0000313" key="2">
    <source>
        <dbReference type="EMBL" id="KFK33754.1"/>
    </source>
</evidence>
<keyword evidence="3" id="KW-1185">Reference proteome</keyword>
<dbReference type="PANTHER" id="PTHR31607:SF33">
    <property type="entry name" value="DUF1216 DOMAIN-CONTAINING PROTEIN"/>
    <property type="match status" value="1"/>
</dbReference>
<dbReference type="PANTHER" id="PTHR31607">
    <property type="entry name" value="DUF1216 DOMAIN-CONTAINING PROTEIN-RELATED"/>
    <property type="match status" value="1"/>
</dbReference>
<evidence type="ECO:0008006" key="4">
    <source>
        <dbReference type="Google" id="ProtNLM"/>
    </source>
</evidence>
<proteinExistence type="predicted"/>
<accession>A0A087GV52</accession>
<dbReference type="Proteomes" id="UP000029120">
    <property type="component" value="Chromosome 5"/>
</dbReference>
<dbReference type="OrthoDB" id="1099699at2759"/>
<dbReference type="OMA" id="FGAIRGN"/>
<dbReference type="Gramene" id="KFK33754">
    <property type="protein sequence ID" value="KFK33754"/>
    <property type="gene ID" value="AALP_AA5G055800"/>
</dbReference>
<evidence type="ECO:0000256" key="1">
    <source>
        <dbReference type="SAM" id="SignalP"/>
    </source>
</evidence>
<dbReference type="AlphaFoldDB" id="A0A087GV52"/>